<reference evidence="2" key="1">
    <citation type="journal article" date="2020" name="Nature">
        <title>Giant virus diversity and host interactions through global metagenomics.</title>
        <authorList>
            <person name="Schulz F."/>
            <person name="Roux S."/>
            <person name="Paez-Espino D."/>
            <person name="Jungbluth S."/>
            <person name="Walsh D.A."/>
            <person name="Denef V.J."/>
            <person name="McMahon K.D."/>
            <person name="Konstantinidis K.T."/>
            <person name="Eloe-Fadrosh E.A."/>
            <person name="Kyrpides N.C."/>
            <person name="Woyke T."/>
        </authorList>
    </citation>
    <scope>NUCLEOTIDE SEQUENCE</scope>
    <source>
        <strain evidence="2">GVMAG-M-3300009068-24</strain>
    </source>
</reference>
<proteinExistence type="predicted"/>
<dbReference type="Pfam" id="PF01755">
    <property type="entry name" value="Glyco_transf_25"/>
    <property type="match status" value="1"/>
</dbReference>
<protein>
    <recommendedName>
        <fullName evidence="1">Glycosyl transferase family 25 domain-containing protein</fullName>
    </recommendedName>
</protein>
<accession>A0A6C0ELU0</accession>
<sequence>MSASSGEGDMYQEGFEGPPHITYYVITMGQPERKRNIQEQIDRQQATFGDRFPFQIEKIDAVVGKDLDLEALIAEGRLFDGIYANPDQRFNEKMSNRKNEVGCYLSHYKVYETIREKGDRDGYSVIFEDDFVLDPRFLEILDETMVKLQRTGVDFDMLFLGILGDVGEPIIYNVYRTTGISWCAHAYLVNNRHIDKILEQMWFIHNILDVQIFKKGNKGELQVLRLYPTIADQAGFASHIRI</sequence>
<evidence type="ECO:0000313" key="2">
    <source>
        <dbReference type="EMBL" id="QHT29682.1"/>
    </source>
</evidence>
<dbReference type="AlphaFoldDB" id="A0A6C0ELU0"/>
<evidence type="ECO:0000259" key="1">
    <source>
        <dbReference type="Pfam" id="PF01755"/>
    </source>
</evidence>
<name>A0A6C0ELU0_9ZZZZ</name>
<dbReference type="EMBL" id="MN738881">
    <property type="protein sequence ID" value="QHT29682.1"/>
    <property type="molecule type" value="Genomic_DNA"/>
</dbReference>
<dbReference type="InterPro" id="IPR002654">
    <property type="entry name" value="Glyco_trans_25"/>
</dbReference>
<dbReference type="CDD" id="cd06532">
    <property type="entry name" value="Glyco_transf_25"/>
    <property type="match status" value="1"/>
</dbReference>
<organism evidence="2">
    <name type="scientific">viral metagenome</name>
    <dbReference type="NCBI Taxonomy" id="1070528"/>
    <lineage>
        <taxon>unclassified sequences</taxon>
        <taxon>metagenomes</taxon>
        <taxon>organismal metagenomes</taxon>
    </lineage>
</organism>
<feature type="domain" description="Glycosyl transferase family 25" evidence="1">
    <location>
        <begin position="22"/>
        <end position="149"/>
    </location>
</feature>